<name>A0A3N4JAP9_9PEZI</name>
<evidence type="ECO:0000313" key="1">
    <source>
        <dbReference type="EMBL" id="RPA95359.1"/>
    </source>
</evidence>
<dbReference type="AlphaFoldDB" id="A0A3N4JAP9"/>
<protein>
    <submittedName>
        <fullName evidence="1">Uncharacterized protein</fullName>
    </submittedName>
</protein>
<reference evidence="1 2" key="1">
    <citation type="journal article" date="2018" name="Nat. Ecol. Evol.">
        <title>Pezizomycetes genomes reveal the molecular basis of ectomycorrhizal truffle lifestyle.</title>
        <authorList>
            <person name="Murat C."/>
            <person name="Payen T."/>
            <person name="Noel B."/>
            <person name="Kuo A."/>
            <person name="Morin E."/>
            <person name="Chen J."/>
            <person name="Kohler A."/>
            <person name="Krizsan K."/>
            <person name="Balestrini R."/>
            <person name="Da Silva C."/>
            <person name="Montanini B."/>
            <person name="Hainaut M."/>
            <person name="Levati E."/>
            <person name="Barry K.W."/>
            <person name="Belfiori B."/>
            <person name="Cichocki N."/>
            <person name="Clum A."/>
            <person name="Dockter R.B."/>
            <person name="Fauchery L."/>
            <person name="Guy J."/>
            <person name="Iotti M."/>
            <person name="Le Tacon F."/>
            <person name="Lindquist E.A."/>
            <person name="Lipzen A."/>
            <person name="Malagnac F."/>
            <person name="Mello A."/>
            <person name="Molinier V."/>
            <person name="Miyauchi S."/>
            <person name="Poulain J."/>
            <person name="Riccioni C."/>
            <person name="Rubini A."/>
            <person name="Sitrit Y."/>
            <person name="Splivallo R."/>
            <person name="Traeger S."/>
            <person name="Wang M."/>
            <person name="Zifcakova L."/>
            <person name="Wipf D."/>
            <person name="Zambonelli A."/>
            <person name="Paolocci F."/>
            <person name="Nowrousian M."/>
            <person name="Ottonello S."/>
            <person name="Baldrian P."/>
            <person name="Spatafora J.W."/>
            <person name="Henrissat B."/>
            <person name="Nagy L.G."/>
            <person name="Aury J.M."/>
            <person name="Wincker P."/>
            <person name="Grigoriev I.V."/>
            <person name="Bonfante P."/>
            <person name="Martin F.M."/>
        </authorList>
    </citation>
    <scope>NUCLEOTIDE SEQUENCE [LARGE SCALE GENOMIC DNA]</scope>
    <source>
        <strain evidence="1 2">120613-1</strain>
    </source>
</reference>
<keyword evidence="2" id="KW-1185">Reference proteome</keyword>
<accession>A0A3N4JAP9</accession>
<gene>
    <name evidence="1" type="ORF">L873DRAFT_1327781</name>
</gene>
<sequence length="80" mass="9074">MAPEDTCYKIVTRDHSPSLHGVCKPSRPHPHNPISTIHYLNFQFLPFHHPRVDGSPGYIFPVYIALLSFFTSGCMHELGL</sequence>
<proteinExistence type="predicted"/>
<organism evidence="1 2">
    <name type="scientific">Choiromyces venosus 120613-1</name>
    <dbReference type="NCBI Taxonomy" id="1336337"/>
    <lineage>
        <taxon>Eukaryota</taxon>
        <taxon>Fungi</taxon>
        <taxon>Dikarya</taxon>
        <taxon>Ascomycota</taxon>
        <taxon>Pezizomycotina</taxon>
        <taxon>Pezizomycetes</taxon>
        <taxon>Pezizales</taxon>
        <taxon>Tuberaceae</taxon>
        <taxon>Choiromyces</taxon>
    </lineage>
</organism>
<dbReference type="EMBL" id="ML120427">
    <property type="protein sequence ID" value="RPA95359.1"/>
    <property type="molecule type" value="Genomic_DNA"/>
</dbReference>
<evidence type="ECO:0000313" key="2">
    <source>
        <dbReference type="Proteomes" id="UP000276215"/>
    </source>
</evidence>
<dbReference type="Proteomes" id="UP000276215">
    <property type="component" value="Unassembled WGS sequence"/>
</dbReference>